<gene>
    <name evidence="5" type="ORF">EAH_00036650</name>
</gene>
<feature type="compositionally biased region" description="Low complexity" evidence="3">
    <location>
        <begin position="191"/>
        <end position="205"/>
    </location>
</feature>
<evidence type="ECO:0000256" key="3">
    <source>
        <dbReference type="SAM" id="MobiDB-lite"/>
    </source>
</evidence>
<evidence type="ECO:0000256" key="1">
    <source>
        <dbReference type="ARBA" id="ARBA00023117"/>
    </source>
</evidence>
<dbReference type="SUPFAM" id="SSF47370">
    <property type="entry name" value="Bromodomain"/>
    <property type="match status" value="1"/>
</dbReference>
<dbReference type="VEuPathDB" id="ToxoDB:EAH_00036650"/>
<dbReference type="Gene3D" id="1.20.920.10">
    <property type="entry name" value="Bromodomain-like"/>
    <property type="match status" value="1"/>
</dbReference>
<feature type="domain" description="Bromo" evidence="4">
    <location>
        <begin position="114"/>
        <end position="160"/>
    </location>
</feature>
<dbReference type="Gene3D" id="3.40.630.30">
    <property type="match status" value="1"/>
</dbReference>
<dbReference type="GO" id="GO:0000123">
    <property type="term" value="C:histone acetyltransferase complex"/>
    <property type="evidence" value="ECO:0007669"/>
    <property type="project" value="TreeGrafter"/>
</dbReference>
<dbReference type="RefSeq" id="XP_013247501.1">
    <property type="nucleotide sequence ID" value="XM_013392047.1"/>
</dbReference>
<dbReference type="GO" id="GO:0045944">
    <property type="term" value="P:positive regulation of transcription by RNA polymerase II"/>
    <property type="evidence" value="ECO:0007669"/>
    <property type="project" value="TreeGrafter"/>
</dbReference>
<dbReference type="OrthoDB" id="1937912at2759"/>
<accession>U6GSY7</accession>
<reference evidence="5" key="1">
    <citation type="submission" date="2013-10" db="EMBL/GenBank/DDBJ databases">
        <title>Genomic analysis of the causative agents of coccidiosis in chickens.</title>
        <authorList>
            <person name="Reid A.J."/>
            <person name="Blake D."/>
            <person name="Billington K."/>
            <person name="Browne H."/>
            <person name="Dunn M."/>
            <person name="Hung S."/>
            <person name="Kawahara F."/>
            <person name="Miranda-Saavedra D."/>
            <person name="Mourier T."/>
            <person name="Nagra H."/>
            <person name="Otto T.D."/>
            <person name="Rawlings N."/>
            <person name="Sanchez A."/>
            <person name="Sanders M."/>
            <person name="Subramaniam C."/>
            <person name="Tay Y."/>
            <person name="Dear P."/>
            <person name="Doerig C."/>
            <person name="Gruber A."/>
            <person name="Parkinson J."/>
            <person name="Shirley M."/>
            <person name="Wan K.L."/>
            <person name="Berriman M."/>
            <person name="Tomley F."/>
            <person name="Pain A."/>
        </authorList>
    </citation>
    <scope>NUCLEOTIDE SEQUENCE</scope>
    <source>
        <strain evidence="5">Houghton</strain>
    </source>
</reference>
<dbReference type="InterPro" id="IPR001487">
    <property type="entry name" value="Bromodomain"/>
</dbReference>
<dbReference type="PANTHER" id="PTHR45750">
    <property type="entry name" value="GH11602P"/>
    <property type="match status" value="1"/>
</dbReference>
<dbReference type="PANTHER" id="PTHR45750:SF3">
    <property type="entry name" value="HISTONE ACETYLTRANSFERASE"/>
    <property type="match status" value="1"/>
</dbReference>
<proteinExistence type="predicted"/>
<feature type="region of interest" description="Disordered" evidence="3">
    <location>
        <begin position="181"/>
        <end position="205"/>
    </location>
</feature>
<evidence type="ECO:0000313" key="6">
    <source>
        <dbReference type="Proteomes" id="UP000018050"/>
    </source>
</evidence>
<dbReference type="PROSITE" id="PS50014">
    <property type="entry name" value="BROMODOMAIN_2"/>
    <property type="match status" value="1"/>
</dbReference>
<keyword evidence="5" id="KW-0808">Transferase</keyword>
<dbReference type="GO" id="GO:0010484">
    <property type="term" value="F:histone H3 acetyltransferase activity"/>
    <property type="evidence" value="ECO:0007669"/>
    <property type="project" value="TreeGrafter"/>
</dbReference>
<protein>
    <submittedName>
        <fullName evidence="5">Histone acetyltransferase GCN5, putative</fullName>
    </submittedName>
</protein>
<dbReference type="Pfam" id="PF00439">
    <property type="entry name" value="Bromodomain"/>
    <property type="match status" value="1"/>
</dbReference>
<dbReference type="PRINTS" id="PR00503">
    <property type="entry name" value="BROMODOMAIN"/>
</dbReference>
<organism evidence="5 6">
    <name type="scientific">Eimeria acervulina</name>
    <name type="common">Coccidian parasite</name>
    <dbReference type="NCBI Taxonomy" id="5801"/>
    <lineage>
        <taxon>Eukaryota</taxon>
        <taxon>Sar</taxon>
        <taxon>Alveolata</taxon>
        <taxon>Apicomplexa</taxon>
        <taxon>Conoidasida</taxon>
        <taxon>Coccidia</taxon>
        <taxon>Eucoccidiorida</taxon>
        <taxon>Eimeriorina</taxon>
        <taxon>Eimeriidae</taxon>
        <taxon>Eimeria</taxon>
    </lineage>
</organism>
<dbReference type="AlphaFoldDB" id="U6GSY7"/>
<dbReference type="Proteomes" id="UP000018050">
    <property type="component" value="Unassembled WGS sequence"/>
</dbReference>
<evidence type="ECO:0000313" key="5">
    <source>
        <dbReference type="EMBL" id="CDI83371.1"/>
    </source>
</evidence>
<sequence length="298" mass="33452">MPKERWFGFIKDYEGGTLMECRISPKVDYLRLFAILNEQQEAVQRAILRLKPPRVFPGLTCWQKDPTRVLHPSQVPGVVEYGWTPQAAADAAGEGAAAARPLHEQIVQVLDILARHHSAWPFHKPVAKDEAPDYYEIIAQPTDISTMKKKAKKLVAQRTWAVCCCNICVCVMGKNSFGLRPYKSKTPRNPQEPQHQQQHQQQQQPTPCGDTFAICSTNSSYCCTSSSTSSSSSRRLAAIRSGYAAATAATAAAAAAVAAEALRCYAREVQMQQRQLQQLLLRRWSRQWERLQKLELLD</sequence>
<keyword evidence="1 2" id="KW-0103">Bromodomain</keyword>
<dbReference type="EMBL" id="HG673404">
    <property type="protein sequence ID" value="CDI83371.1"/>
    <property type="molecule type" value="Genomic_DNA"/>
</dbReference>
<name>U6GSY7_EIMAC</name>
<evidence type="ECO:0000259" key="4">
    <source>
        <dbReference type="PROSITE" id="PS50014"/>
    </source>
</evidence>
<dbReference type="GeneID" id="25271735"/>
<dbReference type="InterPro" id="IPR037800">
    <property type="entry name" value="GCN5"/>
</dbReference>
<dbReference type="InterPro" id="IPR036427">
    <property type="entry name" value="Bromodomain-like_sf"/>
</dbReference>
<reference evidence="5" key="2">
    <citation type="submission" date="2013-10" db="EMBL/GenBank/DDBJ databases">
        <authorList>
            <person name="Aslett M."/>
        </authorList>
    </citation>
    <scope>NUCLEOTIDE SEQUENCE</scope>
    <source>
        <strain evidence="5">Houghton</strain>
    </source>
</reference>
<evidence type="ECO:0000256" key="2">
    <source>
        <dbReference type="PROSITE-ProRule" id="PRU00035"/>
    </source>
</evidence>
<keyword evidence="6" id="KW-1185">Reference proteome</keyword>